<evidence type="ECO:0000259" key="1">
    <source>
        <dbReference type="PROSITE" id="PS51819"/>
    </source>
</evidence>
<evidence type="ECO:0000313" key="2">
    <source>
        <dbReference type="EMBL" id="MDC0748070.1"/>
    </source>
</evidence>
<accession>A0ABT5F1U6</accession>
<dbReference type="CDD" id="cd06587">
    <property type="entry name" value="VOC"/>
    <property type="match status" value="1"/>
</dbReference>
<keyword evidence="3" id="KW-1185">Reference proteome</keyword>
<evidence type="ECO:0000313" key="3">
    <source>
        <dbReference type="Proteomes" id="UP001221411"/>
    </source>
</evidence>
<gene>
    <name evidence="2" type="ORF">POL67_42475</name>
</gene>
<dbReference type="EMBL" id="JAQNDO010000001">
    <property type="protein sequence ID" value="MDC0748070.1"/>
    <property type="molecule type" value="Genomic_DNA"/>
</dbReference>
<dbReference type="PROSITE" id="PS51819">
    <property type="entry name" value="VOC"/>
    <property type="match status" value="1"/>
</dbReference>
<dbReference type="InterPro" id="IPR041581">
    <property type="entry name" value="Glyoxalase_6"/>
</dbReference>
<feature type="domain" description="VOC" evidence="1">
    <location>
        <begin position="8"/>
        <end position="131"/>
    </location>
</feature>
<dbReference type="InterPro" id="IPR037523">
    <property type="entry name" value="VOC_core"/>
</dbReference>
<dbReference type="Proteomes" id="UP001221411">
    <property type="component" value="Unassembled WGS sequence"/>
</dbReference>
<dbReference type="Pfam" id="PF18029">
    <property type="entry name" value="Glyoxalase_6"/>
    <property type="match status" value="1"/>
</dbReference>
<proteinExistence type="predicted"/>
<comment type="caution">
    <text evidence="2">The sequence shown here is derived from an EMBL/GenBank/DDBJ whole genome shotgun (WGS) entry which is preliminary data.</text>
</comment>
<reference evidence="2 3" key="1">
    <citation type="submission" date="2022-11" db="EMBL/GenBank/DDBJ databases">
        <title>Minimal conservation of predation-associated metabolite biosynthetic gene clusters underscores biosynthetic potential of Myxococcota including descriptions for ten novel species: Archangium lansinium sp. nov., Myxococcus landrumus sp. nov., Nannocystis bai.</title>
        <authorList>
            <person name="Ahearne A."/>
            <person name="Stevens C."/>
            <person name="Dowd S."/>
        </authorList>
    </citation>
    <scope>NUCLEOTIDE SEQUENCE [LARGE SCALE GENOMIC DNA]</scope>
    <source>
        <strain evidence="2 3">RJM3</strain>
    </source>
</reference>
<dbReference type="InterPro" id="IPR029068">
    <property type="entry name" value="Glyas_Bleomycin-R_OHBP_Dase"/>
</dbReference>
<dbReference type="RefSeq" id="WP_271926848.1">
    <property type="nucleotide sequence ID" value="NZ_JAQNDO010000001.1"/>
</dbReference>
<sequence>MSGDKPMTTLLVNIDVDDLDRAIRFYTGAFDLRIGRRFGDAGVELVGANAAIYLLVKQADRPPFPGSASPRSYARHWTPIHLDFVVEDLDGALARAEAAGAVREGDVGAHAWGRIVLLADPFGHGLCLLQFSEQGYDAIATKS</sequence>
<organism evidence="2 3">
    <name type="scientific">Polyangium mundeleinium</name>
    <dbReference type="NCBI Taxonomy" id="2995306"/>
    <lineage>
        <taxon>Bacteria</taxon>
        <taxon>Pseudomonadati</taxon>
        <taxon>Myxococcota</taxon>
        <taxon>Polyangia</taxon>
        <taxon>Polyangiales</taxon>
        <taxon>Polyangiaceae</taxon>
        <taxon>Polyangium</taxon>
    </lineage>
</organism>
<dbReference type="Gene3D" id="3.10.180.10">
    <property type="entry name" value="2,3-Dihydroxybiphenyl 1,2-Dioxygenase, domain 1"/>
    <property type="match status" value="1"/>
</dbReference>
<name>A0ABT5F1U6_9BACT</name>
<dbReference type="SUPFAM" id="SSF54593">
    <property type="entry name" value="Glyoxalase/Bleomycin resistance protein/Dihydroxybiphenyl dioxygenase"/>
    <property type="match status" value="1"/>
</dbReference>
<protein>
    <submittedName>
        <fullName evidence="2">VOC family protein</fullName>
    </submittedName>
</protein>